<evidence type="ECO:0000256" key="3">
    <source>
        <dbReference type="ARBA" id="ARBA00025751"/>
    </source>
</evidence>
<evidence type="ECO:0000313" key="6">
    <source>
        <dbReference type="EMBL" id="KAF7671483.1"/>
    </source>
</evidence>
<dbReference type="PANTHER" id="PTHR13946:SF28">
    <property type="entry name" value="DNA-DIRECTED RNA POLYMERASES I AND III SUBUNIT RPAC2"/>
    <property type="match status" value="1"/>
</dbReference>
<keyword evidence="1 6" id="KW-0240">DNA-directed RNA polymerase</keyword>
<dbReference type="Proteomes" id="UP001516464">
    <property type="component" value="Unassembled WGS sequence"/>
</dbReference>
<dbReference type="Gene3D" id="3.30.1360.10">
    <property type="entry name" value="RNA polymerase, RBP11-like subunit"/>
    <property type="match status" value="1"/>
</dbReference>
<dbReference type="InterPro" id="IPR009025">
    <property type="entry name" value="RBP11-like_dimer"/>
</dbReference>
<dbReference type="PANTHER" id="PTHR13946">
    <property type="entry name" value="DNA-DIRECTED RNA POLYMERASE I,II,III"/>
    <property type="match status" value="1"/>
</dbReference>
<name>A0ABQ7HV42_9MICR</name>
<proteinExistence type="inferred from homology"/>
<comment type="caution">
    <text evidence="6">The sequence shown here is derived from an EMBL/GenBank/DDBJ whole genome shotgun (WGS) entry which is preliminary data.</text>
</comment>
<keyword evidence="2" id="KW-0804">Transcription</keyword>
<dbReference type="GO" id="GO:0000428">
    <property type="term" value="C:DNA-directed RNA polymerase complex"/>
    <property type="evidence" value="ECO:0007669"/>
    <property type="project" value="UniProtKB-KW"/>
</dbReference>
<keyword evidence="7" id="KW-1185">Reference proteome</keyword>
<evidence type="ECO:0000313" key="7">
    <source>
        <dbReference type="Proteomes" id="UP001516464"/>
    </source>
</evidence>
<evidence type="ECO:0000259" key="5">
    <source>
        <dbReference type="Pfam" id="PF13656"/>
    </source>
</evidence>
<comment type="similarity">
    <text evidence="3">Belongs to the archaeal Rpo11/eukaryotic RPB11/RPC19 RNA polymerase subunit family.</text>
</comment>
<dbReference type="InterPro" id="IPR036603">
    <property type="entry name" value="RBP11-like"/>
</dbReference>
<sequence length="102" mass="11751">MLIYILKMEFTLEADKAIPNTIEMKIKGETHTLGNLVVETMLQDKRCTFAAYDVPHPLEDQCTIRIGAEKNIPVRKLAIDNLKNLCRQIEDLIEQTKLHETK</sequence>
<dbReference type="EMBL" id="SBIQ01000811">
    <property type="protein sequence ID" value="KAF7671483.1"/>
    <property type="molecule type" value="Genomic_DNA"/>
</dbReference>
<gene>
    <name evidence="6" type="primary">rpoL</name>
    <name evidence="6" type="ORF">TCON_2782</name>
</gene>
<evidence type="ECO:0000256" key="1">
    <source>
        <dbReference type="ARBA" id="ARBA00022478"/>
    </source>
</evidence>
<evidence type="ECO:0000256" key="2">
    <source>
        <dbReference type="ARBA" id="ARBA00023163"/>
    </source>
</evidence>
<reference evidence="6 7" key="1">
    <citation type="submission" date="2019-01" db="EMBL/GenBank/DDBJ databases">
        <title>Genomes sequencing and comparative genomics of infectious freshwater microsporidia, Cucumispora dikerogammari and Thelohania contejeani.</title>
        <authorList>
            <person name="Cormier A."/>
            <person name="Giraud I."/>
            <person name="Wattier R."/>
            <person name="Teixeira M."/>
            <person name="Grandjean F."/>
            <person name="Rigaud T."/>
            <person name="Cordaux R."/>
        </authorList>
    </citation>
    <scope>NUCLEOTIDE SEQUENCE [LARGE SCALE GENOMIC DNA]</scope>
    <source>
        <strain evidence="6">T1</strain>
        <tissue evidence="6">Spores</tissue>
    </source>
</reference>
<feature type="coiled-coil region" evidence="4">
    <location>
        <begin position="75"/>
        <end position="102"/>
    </location>
</feature>
<feature type="domain" description="DNA-directed RNA polymerase RBP11-like dimerisation" evidence="5">
    <location>
        <begin position="22"/>
        <end position="94"/>
    </location>
</feature>
<dbReference type="Pfam" id="PF13656">
    <property type="entry name" value="RNA_pol_L_2"/>
    <property type="match status" value="1"/>
</dbReference>
<dbReference type="SUPFAM" id="SSF55257">
    <property type="entry name" value="RBP11-like subunits of RNA polymerase"/>
    <property type="match status" value="1"/>
</dbReference>
<accession>A0ABQ7HV42</accession>
<dbReference type="InterPro" id="IPR022905">
    <property type="entry name" value="Rpo11-like"/>
</dbReference>
<keyword evidence="4" id="KW-0175">Coiled coil</keyword>
<evidence type="ECO:0000256" key="4">
    <source>
        <dbReference type="SAM" id="Coils"/>
    </source>
</evidence>
<organism evidence="6 7">
    <name type="scientific">Astathelohania contejeani</name>
    <dbReference type="NCBI Taxonomy" id="164912"/>
    <lineage>
        <taxon>Eukaryota</taxon>
        <taxon>Fungi</taxon>
        <taxon>Fungi incertae sedis</taxon>
        <taxon>Microsporidia</taxon>
        <taxon>Astathelohaniidae</taxon>
        <taxon>Astathelohania</taxon>
    </lineage>
</organism>
<dbReference type="HAMAP" id="MF_00261">
    <property type="entry name" value="RNApol_arch_Rpo11"/>
    <property type="match status" value="1"/>
</dbReference>
<protein>
    <submittedName>
        <fullName evidence="6">DNA-directed RNA polymerase subunit L</fullName>
    </submittedName>
</protein>